<keyword evidence="1" id="KW-0285">Flavoprotein</keyword>
<keyword evidence="4" id="KW-0503">Monooxygenase</keyword>
<evidence type="ECO:0000259" key="5">
    <source>
        <dbReference type="Pfam" id="PF00296"/>
    </source>
</evidence>
<evidence type="ECO:0000256" key="1">
    <source>
        <dbReference type="ARBA" id="ARBA00022630"/>
    </source>
</evidence>
<proteinExistence type="predicted"/>
<evidence type="ECO:0000256" key="2">
    <source>
        <dbReference type="ARBA" id="ARBA00022643"/>
    </source>
</evidence>
<dbReference type="OrthoDB" id="3206024at2"/>
<gene>
    <name evidence="6" type="ORF">SAMN05216252_15510</name>
</gene>
<dbReference type="NCBIfam" id="TIGR03619">
    <property type="entry name" value="F420_Rv2161c"/>
    <property type="match status" value="1"/>
</dbReference>
<dbReference type="InterPro" id="IPR036661">
    <property type="entry name" value="Luciferase-like_sf"/>
</dbReference>
<evidence type="ECO:0000256" key="4">
    <source>
        <dbReference type="ARBA" id="ARBA00023033"/>
    </source>
</evidence>
<dbReference type="GO" id="GO:0008726">
    <property type="term" value="F:alkanesulfonate monooxygenase activity"/>
    <property type="evidence" value="ECO:0007669"/>
    <property type="project" value="TreeGrafter"/>
</dbReference>
<keyword evidence="7" id="KW-1185">Reference proteome</keyword>
<reference evidence="6 7" key="1">
    <citation type="submission" date="2017-06" db="EMBL/GenBank/DDBJ databases">
        <authorList>
            <person name="Kim H.J."/>
            <person name="Triplett B.A."/>
        </authorList>
    </citation>
    <scope>NUCLEOTIDE SEQUENCE [LARGE SCALE GENOMIC DNA]</scope>
    <source>
        <strain evidence="6 7">CGMCC 4.1858</strain>
    </source>
</reference>
<keyword evidence="2" id="KW-0288">FMN</keyword>
<dbReference type="RefSeq" id="WP_089229338.1">
    <property type="nucleotide sequence ID" value="NZ_FZOF01000055.1"/>
</dbReference>
<evidence type="ECO:0000313" key="6">
    <source>
        <dbReference type="EMBL" id="SNT59378.1"/>
    </source>
</evidence>
<dbReference type="Pfam" id="PF00296">
    <property type="entry name" value="Bac_luciferase"/>
    <property type="match status" value="1"/>
</dbReference>
<dbReference type="InterPro" id="IPR019921">
    <property type="entry name" value="Lucif-like_OxRdtase_Rv2161c"/>
</dbReference>
<accession>A0A239NY77</accession>
<dbReference type="InterPro" id="IPR050172">
    <property type="entry name" value="SsuD_RutA_monooxygenase"/>
</dbReference>
<dbReference type="GO" id="GO:0046306">
    <property type="term" value="P:alkanesulfonate catabolic process"/>
    <property type="evidence" value="ECO:0007669"/>
    <property type="project" value="TreeGrafter"/>
</dbReference>
<dbReference type="Gene3D" id="3.20.20.30">
    <property type="entry name" value="Luciferase-like domain"/>
    <property type="match status" value="1"/>
</dbReference>
<sequence>MKIGFALPYLHHVAHQVDRTAEFAREAEKAGAASLWAGDRNFAAVSPTIGATGPGTAIPVEYRTAADPFVLLGVAAAATERVQLGTNVLIAPVYAPAQLARGLTTIDRISGGRLIPGFGVGWSPEEFTAANVDFGKRGGRTDEMLDALELLWTQDPVEYHGRHLELPLQHSPLKPVQKPRPPFYLGAPSGAPAALRRVGERADGWLPACVVPVYVDADTVLAQRALIDEFASEAGRDPSLLDTVMRVNVVEGTPTARVADAVKSLSDRTGIEHFMVESMSLPHIDAVLDLVTELLMLVERG</sequence>
<dbReference type="PANTHER" id="PTHR42847">
    <property type="entry name" value="ALKANESULFONATE MONOOXYGENASE"/>
    <property type="match status" value="1"/>
</dbReference>
<dbReference type="SUPFAM" id="SSF51679">
    <property type="entry name" value="Bacterial luciferase-like"/>
    <property type="match status" value="1"/>
</dbReference>
<dbReference type="PANTHER" id="PTHR42847:SF4">
    <property type="entry name" value="ALKANESULFONATE MONOOXYGENASE-RELATED"/>
    <property type="match status" value="1"/>
</dbReference>
<dbReference type="InterPro" id="IPR011251">
    <property type="entry name" value="Luciferase-like_dom"/>
</dbReference>
<evidence type="ECO:0000256" key="3">
    <source>
        <dbReference type="ARBA" id="ARBA00023002"/>
    </source>
</evidence>
<protein>
    <submittedName>
        <fullName evidence="6">Probable F420-dependent oxidoreductase, Rv2161c family</fullName>
    </submittedName>
</protein>
<dbReference type="Proteomes" id="UP000198280">
    <property type="component" value="Unassembled WGS sequence"/>
</dbReference>
<name>A0A239NY77_9ACTN</name>
<organism evidence="6 7">
    <name type="scientific">Actinacidiphila glaucinigra</name>
    <dbReference type="NCBI Taxonomy" id="235986"/>
    <lineage>
        <taxon>Bacteria</taxon>
        <taxon>Bacillati</taxon>
        <taxon>Actinomycetota</taxon>
        <taxon>Actinomycetes</taxon>
        <taxon>Kitasatosporales</taxon>
        <taxon>Streptomycetaceae</taxon>
        <taxon>Actinacidiphila</taxon>
    </lineage>
</organism>
<dbReference type="AlphaFoldDB" id="A0A239NY77"/>
<dbReference type="EMBL" id="FZOF01000055">
    <property type="protein sequence ID" value="SNT59378.1"/>
    <property type="molecule type" value="Genomic_DNA"/>
</dbReference>
<evidence type="ECO:0000313" key="7">
    <source>
        <dbReference type="Proteomes" id="UP000198280"/>
    </source>
</evidence>
<feature type="domain" description="Luciferase-like" evidence="5">
    <location>
        <begin position="2"/>
        <end position="265"/>
    </location>
</feature>
<keyword evidence="3" id="KW-0560">Oxidoreductase</keyword>